<evidence type="ECO:0000256" key="2">
    <source>
        <dbReference type="ARBA" id="ARBA00022793"/>
    </source>
</evidence>
<accession>A0A917PJT7</accession>
<feature type="domain" description="Orn/DAP/Arg decarboxylase 2 C-terminal" evidence="6">
    <location>
        <begin position="145"/>
        <end position="394"/>
    </location>
</feature>
<keyword evidence="2" id="KW-0210">Decarboxylase</keyword>
<dbReference type="GO" id="GO:0045312">
    <property type="term" value="P:nor-spermidine biosynthetic process"/>
    <property type="evidence" value="ECO:0007669"/>
    <property type="project" value="InterPro"/>
</dbReference>
<evidence type="ECO:0000259" key="6">
    <source>
        <dbReference type="Pfam" id="PF00278"/>
    </source>
</evidence>
<keyword evidence="3" id="KW-0663">Pyridoxal phosphate</keyword>
<gene>
    <name evidence="7" type="ORF">GCM10008939_26210</name>
</gene>
<name>A0A917PJT7_9DEIO</name>
<dbReference type="CDD" id="cd06829">
    <property type="entry name" value="PLPDE_III_CANSDC"/>
    <property type="match status" value="1"/>
</dbReference>
<dbReference type="GO" id="GO:0008295">
    <property type="term" value="P:spermidine biosynthetic process"/>
    <property type="evidence" value="ECO:0007669"/>
    <property type="project" value="UniProtKB-KW"/>
</dbReference>
<dbReference type="Pfam" id="PF00278">
    <property type="entry name" value="Orn_DAP_Arg_deC"/>
    <property type="match status" value="1"/>
</dbReference>
<comment type="caution">
    <text evidence="7">The sequence shown here is derived from an EMBL/GenBank/DDBJ whole genome shotgun (WGS) entry which is preliminary data.</text>
</comment>
<dbReference type="AlphaFoldDB" id="A0A917PJT7"/>
<evidence type="ECO:0000313" key="7">
    <source>
        <dbReference type="EMBL" id="GGJ80972.1"/>
    </source>
</evidence>
<reference evidence="7" key="2">
    <citation type="submission" date="2020-09" db="EMBL/GenBank/DDBJ databases">
        <authorList>
            <person name="Sun Q."/>
            <person name="Ohkuma M."/>
        </authorList>
    </citation>
    <scope>NUCLEOTIDE SEQUENCE</scope>
    <source>
        <strain evidence="7">JCM 14371</strain>
    </source>
</reference>
<keyword evidence="8" id="KW-1185">Reference proteome</keyword>
<dbReference type="Proteomes" id="UP000635726">
    <property type="component" value="Unassembled WGS sequence"/>
</dbReference>
<dbReference type="SUPFAM" id="SSF50621">
    <property type="entry name" value="Alanine racemase C-terminal domain-like"/>
    <property type="match status" value="1"/>
</dbReference>
<evidence type="ECO:0000256" key="1">
    <source>
        <dbReference type="ARBA" id="ARBA00001933"/>
    </source>
</evidence>
<dbReference type="PANTHER" id="PTHR43727">
    <property type="entry name" value="DIAMINOPIMELATE DECARBOXYLASE"/>
    <property type="match status" value="1"/>
</dbReference>
<dbReference type="FunFam" id="2.40.37.10:FF:000013">
    <property type="entry name" value="Carboxynorspermidine decarboxylase"/>
    <property type="match status" value="1"/>
</dbReference>
<dbReference type="EMBL" id="BMOE01000009">
    <property type="protein sequence ID" value="GGJ80972.1"/>
    <property type="molecule type" value="Genomic_DNA"/>
</dbReference>
<dbReference type="InterPro" id="IPR009006">
    <property type="entry name" value="Ala_racemase/Decarboxylase_C"/>
</dbReference>
<evidence type="ECO:0000256" key="3">
    <source>
        <dbReference type="ARBA" id="ARBA00022898"/>
    </source>
</evidence>
<dbReference type="InterPro" id="IPR005730">
    <property type="entry name" value="Nsp_de-COase"/>
</dbReference>
<proteinExistence type="predicted"/>
<evidence type="ECO:0000313" key="8">
    <source>
        <dbReference type="Proteomes" id="UP000635726"/>
    </source>
</evidence>
<dbReference type="SUPFAM" id="SSF51419">
    <property type="entry name" value="PLP-binding barrel"/>
    <property type="match status" value="1"/>
</dbReference>
<keyword evidence="5" id="KW-0456">Lyase</keyword>
<dbReference type="GO" id="GO:0008836">
    <property type="term" value="F:diaminopimelate decarboxylase activity"/>
    <property type="evidence" value="ECO:0007669"/>
    <property type="project" value="TreeGrafter"/>
</dbReference>
<reference evidence="7" key="1">
    <citation type="journal article" date="2014" name="Int. J. Syst. Evol. Microbiol.">
        <title>Complete genome sequence of Corynebacterium casei LMG S-19264T (=DSM 44701T), isolated from a smear-ripened cheese.</title>
        <authorList>
            <consortium name="US DOE Joint Genome Institute (JGI-PGF)"/>
            <person name="Walter F."/>
            <person name="Albersmeier A."/>
            <person name="Kalinowski J."/>
            <person name="Ruckert C."/>
        </authorList>
    </citation>
    <scope>NUCLEOTIDE SEQUENCE</scope>
    <source>
        <strain evidence="7">JCM 14371</strain>
    </source>
</reference>
<dbReference type="NCBIfam" id="TIGR01047">
    <property type="entry name" value="nspC"/>
    <property type="match status" value="1"/>
</dbReference>
<dbReference type="Gene3D" id="2.40.37.10">
    <property type="entry name" value="Lyase, Ornithine Decarboxylase, Chain A, domain 1"/>
    <property type="match status" value="1"/>
</dbReference>
<dbReference type="FunFam" id="3.20.20.10:FF:000012">
    <property type="entry name" value="Carboxynorspermidine/carboxyspermidine decarboxylase"/>
    <property type="match status" value="1"/>
</dbReference>
<evidence type="ECO:0000256" key="5">
    <source>
        <dbReference type="ARBA" id="ARBA00023239"/>
    </source>
</evidence>
<dbReference type="GO" id="GO:0009089">
    <property type="term" value="P:lysine biosynthetic process via diaminopimelate"/>
    <property type="evidence" value="ECO:0007669"/>
    <property type="project" value="TreeGrafter"/>
</dbReference>
<dbReference type="Gene3D" id="3.20.20.10">
    <property type="entry name" value="Alanine racemase"/>
    <property type="match status" value="1"/>
</dbReference>
<evidence type="ECO:0000256" key="4">
    <source>
        <dbReference type="ARBA" id="ARBA00023066"/>
    </source>
</evidence>
<organism evidence="7 8">
    <name type="scientific">Deinococcus aquiradiocola</name>
    <dbReference type="NCBI Taxonomy" id="393059"/>
    <lineage>
        <taxon>Bacteria</taxon>
        <taxon>Thermotogati</taxon>
        <taxon>Deinococcota</taxon>
        <taxon>Deinococci</taxon>
        <taxon>Deinococcales</taxon>
        <taxon>Deinococcaceae</taxon>
        <taxon>Deinococcus</taxon>
    </lineage>
</organism>
<keyword evidence="4" id="KW-0745">Spermidine biosynthesis</keyword>
<comment type="cofactor">
    <cofactor evidence="1">
        <name>pyridoxal 5'-phosphate</name>
        <dbReference type="ChEBI" id="CHEBI:597326"/>
    </cofactor>
</comment>
<dbReference type="InterPro" id="IPR022643">
    <property type="entry name" value="De-COase2_C"/>
</dbReference>
<dbReference type="InterPro" id="IPR029066">
    <property type="entry name" value="PLP-binding_barrel"/>
</dbReference>
<protein>
    <submittedName>
        <fullName evidence="7">Carboxynorspermidine decarboxylase</fullName>
    </submittedName>
</protein>
<dbReference type="PANTHER" id="PTHR43727:SF1">
    <property type="entry name" value="CARBOXYNORSPERMIDINE_CARBOXYSPERMIDINE DECARBOXYLASE"/>
    <property type="match status" value="1"/>
</dbReference>
<sequence length="438" mass="48937">MRVLSLSWDACGVPLRFAVPYAGRRYRVGRPDLLPWGMTTPPLTPAPSPSPDVFPTDRVPWASIPSPAYVLDESRLRRNLRLISDVQAASGAKIIVAFKGYSMWSSFPILREYGIHGATASSLNEARLAREEMGGEVHVYAVAYSDADFPQMLALADHLTFNSFSQWERFRPQVQAARAAGKVVHIGIRVNHEYGEVETDLYNPAGPFSRLGVTRREFREDLLDGVDGLHFHSLCENGSDVLERTLAVFEEKFGDVLPNMSWVNFGGGHLMTRAGYDTERLIRVVREFRERWNVDVILEPGSAFGWDTGWLVSSVLDVVHNVKDNLILDISASAHMPDVLEMPYRPRVLGAAESGVQAHTYLLGGTTCLAGDVIGEYSFAQELQVGDRVVFDDMIHYTMVKTTFFNGVKHPDIGILHADGHYEVVKTFSYEEFRAKLS</sequence>